<keyword evidence="5 10" id="KW-1133">Transmembrane helix</keyword>
<dbReference type="PROSITE" id="PS50111">
    <property type="entry name" value="CHEMOTAXIS_TRANSDUC_2"/>
    <property type="match status" value="1"/>
</dbReference>
<dbReference type="SMART" id="SM00304">
    <property type="entry name" value="HAMP"/>
    <property type="match status" value="2"/>
</dbReference>
<dbReference type="InterPro" id="IPR003660">
    <property type="entry name" value="HAMP_dom"/>
</dbReference>
<sequence length="538" mass="57604">MNIKLRLIALVSIALLSLFAVGALGLIQLRTLDESVARITTHEVPRLVDAKTFAGRYQELRGIIFRHIADPDSARKRMLDEQLQRKGRELDDNLARAITEADSEETKRALEAFRKTVNAYLIVGETALARSRQNQTEAAMELASSPFIEDAAILTGQLADQLSDDATAALKNTQQASAEAYRTSFRLLLGIVLAALVVMMGFGLTLGRSIMSPLQAMRRTVMTIGETLDLTRRVGTRSNDEIGQTVQAFDTMIEALQRSFSDLARNAEDVGRAAGVLRVNANEFSGSSVAQADAATQMAAGVEEMTVSIDHVAERAEDAAKLSTEAGNRAAEGVAVVQSTIDDLGMIAEEVNSTAESVHNLQQETTRISTVTAVIGDVAAQTNLLALNAAIEAARAGEQGRGFAVVADEVRKLAARTAESADEITGIVAAIEQGANDAVKRMQQAVHTVQQSASRAEETGVAVQAIRTASTQTVELAAEISYAIREQSAASNLIAVQVEKIASMSETNTSTANQTSSQADDLHALAEQMLADISRYRY</sequence>
<evidence type="ECO:0000313" key="13">
    <source>
        <dbReference type="EMBL" id="UPQ83483.1"/>
    </source>
</evidence>
<evidence type="ECO:0000256" key="4">
    <source>
        <dbReference type="ARBA" id="ARBA00022692"/>
    </source>
</evidence>
<evidence type="ECO:0000256" key="9">
    <source>
        <dbReference type="PROSITE-ProRule" id="PRU00284"/>
    </source>
</evidence>
<feature type="transmembrane region" description="Helical" evidence="10">
    <location>
        <begin position="187"/>
        <end position="207"/>
    </location>
</feature>
<evidence type="ECO:0000256" key="7">
    <source>
        <dbReference type="ARBA" id="ARBA00023224"/>
    </source>
</evidence>
<feature type="domain" description="Methyl-accepting transducer" evidence="11">
    <location>
        <begin position="266"/>
        <end position="502"/>
    </location>
</feature>
<reference evidence="13 14" key="1">
    <citation type="submission" date="2022-04" db="EMBL/GenBank/DDBJ databases">
        <title>Pseudomonas knackmussii B09-2.</title>
        <authorList>
            <person name="Deng Y."/>
        </authorList>
    </citation>
    <scope>NUCLEOTIDE SEQUENCE [LARGE SCALE GENOMIC DNA]</scope>
    <source>
        <strain evidence="13 14">B09-2</strain>
    </source>
</reference>
<dbReference type="InterPro" id="IPR004089">
    <property type="entry name" value="MCPsignal_dom"/>
</dbReference>
<evidence type="ECO:0000256" key="5">
    <source>
        <dbReference type="ARBA" id="ARBA00022989"/>
    </source>
</evidence>
<dbReference type="CDD" id="cd11386">
    <property type="entry name" value="MCP_signal"/>
    <property type="match status" value="1"/>
</dbReference>
<feature type="domain" description="HAMP" evidence="12">
    <location>
        <begin position="208"/>
        <end position="261"/>
    </location>
</feature>
<dbReference type="PANTHER" id="PTHR32089">
    <property type="entry name" value="METHYL-ACCEPTING CHEMOTAXIS PROTEIN MCPB"/>
    <property type="match status" value="1"/>
</dbReference>
<dbReference type="InterPro" id="IPR024478">
    <property type="entry name" value="HlyB_4HB_MCP"/>
</dbReference>
<keyword evidence="6 10" id="KW-0472">Membrane</keyword>
<dbReference type="Pfam" id="PF00672">
    <property type="entry name" value="HAMP"/>
    <property type="match status" value="1"/>
</dbReference>
<dbReference type="Pfam" id="PF12729">
    <property type="entry name" value="4HB_MCP_1"/>
    <property type="match status" value="1"/>
</dbReference>
<dbReference type="CDD" id="cd06225">
    <property type="entry name" value="HAMP"/>
    <property type="match status" value="1"/>
</dbReference>
<comment type="subcellular location">
    <subcellularLocation>
        <location evidence="1">Cell membrane</location>
        <topology evidence="1">Multi-pass membrane protein</topology>
    </subcellularLocation>
</comment>
<organism evidence="13 14">
    <name type="scientific">Pseudomonas knackmussii</name>
    <dbReference type="NCBI Taxonomy" id="65741"/>
    <lineage>
        <taxon>Bacteria</taxon>
        <taxon>Pseudomonadati</taxon>
        <taxon>Pseudomonadota</taxon>
        <taxon>Gammaproteobacteria</taxon>
        <taxon>Pseudomonadales</taxon>
        <taxon>Pseudomonadaceae</taxon>
        <taxon>Pseudomonas</taxon>
    </lineage>
</organism>
<proteinExistence type="inferred from homology"/>
<keyword evidence="3" id="KW-0488">Methylation</keyword>
<evidence type="ECO:0000256" key="3">
    <source>
        <dbReference type="ARBA" id="ARBA00022481"/>
    </source>
</evidence>
<evidence type="ECO:0000256" key="2">
    <source>
        <dbReference type="ARBA" id="ARBA00022475"/>
    </source>
</evidence>
<comment type="similarity">
    <text evidence="8">Belongs to the methyl-accepting chemotaxis (MCP) protein family.</text>
</comment>
<evidence type="ECO:0000256" key="10">
    <source>
        <dbReference type="SAM" id="Phobius"/>
    </source>
</evidence>
<dbReference type="Proteomes" id="UP000831189">
    <property type="component" value="Chromosome"/>
</dbReference>
<name>A0ABY4KV85_9PSED</name>
<evidence type="ECO:0000256" key="6">
    <source>
        <dbReference type="ARBA" id="ARBA00023136"/>
    </source>
</evidence>
<dbReference type="PANTHER" id="PTHR32089:SF119">
    <property type="entry name" value="METHYL-ACCEPTING CHEMOTAXIS PROTEIN CTPL"/>
    <property type="match status" value="1"/>
</dbReference>
<dbReference type="PROSITE" id="PS50885">
    <property type="entry name" value="HAMP"/>
    <property type="match status" value="1"/>
</dbReference>
<evidence type="ECO:0000259" key="12">
    <source>
        <dbReference type="PROSITE" id="PS50885"/>
    </source>
</evidence>
<evidence type="ECO:0000313" key="14">
    <source>
        <dbReference type="Proteomes" id="UP000831189"/>
    </source>
</evidence>
<keyword evidence="4 10" id="KW-0812">Transmembrane</keyword>
<evidence type="ECO:0000256" key="1">
    <source>
        <dbReference type="ARBA" id="ARBA00004651"/>
    </source>
</evidence>
<dbReference type="Pfam" id="PF00015">
    <property type="entry name" value="MCPsignal"/>
    <property type="match status" value="1"/>
</dbReference>
<dbReference type="Gene3D" id="1.10.287.950">
    <property type="entry name" value="Methyl-accepting chemotaxis protein"/>
    <property type="match status" value="1"/>
</dbReference>
<dbReference type="EMBL" id="CP096208">
    <property type="protein sequence ID" value="UPQ83483.1"/>
    <property type="molecule type" value="Genomic_DNA"/>
</dbReference>
<keyword evidence="2" id="KW-1003">Cell membrane</keyword>
<keyword evidence="7 9" id="KW-0807">Transducer</keyword>
<keyword evidence="14" id="KW-1185">Reference proteome</keyword>
<accession>A0ABY4KV85</accession>
<dbReference type="SMART" id="SM00283">
    <property type="entry name" value="MA"/>
    <property type="match status" value="1"/>
</dbReference>
<gene>
    <name evidence="13" type="ORF">M0M42_03485</name>
</gene>
<protein>
    <submittedName>
        <fullName evidence="13">Methyl-accepting chemotaxis protein</fullName>
    </submittedName>
</protein>
<evidence type="ECO:0000259" key="11">
    <source>
        <dbReference type="PROSITE" id="PS50111"/>
    </source>
</evidence>
<evidence type="ECO:0000256" key="8">
    <source>
        <dbReference type="ARBA" id="ARBA00029447"/>
    </source>
</evidence>
<dbReference type="SUPFAM" id="SSF58104">
    <property type="entry name" value="Methyl-accepting chemotaxis protein (MCP) signaling domain"/>
    <property type="match status" value="1"/>
</dbReference>